<name>A0A8H5ZG75_COCSA</name>
<proteinExistence type="predicted"/>
<reference evidence="1" key="1">
    <citation type="submission" date="2019-11" db="EMBL/GenBank/DDBJ databases">
        <title>Bipolaris sorokiniana Genome sequencing.</title>
        <authorList>
            <person name="Wang H."/>
        </authorList>
    </citation>
    <scope>NUCLEOTIDE SEQUENCE</scope>
</reference>
<dbReference type="PANTHER" id="PTHR38115">
    <property type="entry name" value="LIPOCALIN-LIKE DOMAIN-CONTAINING PROTEIN"/>
    <property type="match status" value="1"/>
</dbReference>
<accession>A0A8H5ZG75</accession>
<sequence>MASPANIDIKNLVGQWTMNKSESDAFDPVLSLQGIGWLTRKAIGVATLTQYLHQSPVDGSDGVPTTHIKIDQVLTGGIKSSPENRTLDWTYREHTDFIFGVIKGRSRYSTLQKFQQESTETGATDEDIRYMTEGWLKETQEGEIIESFMSNAANKWISWNVWGFAESGGERKLIKKFTVRNIDTGAVVRVKMVYDYLGPLEE</sequence>
<evidence type="ECO:0008006" key="3">
    <source>
        <dbReference type="Google" id="ProtNLM"/>
    </source>
</evidence>
<evidence type="ECO:0000313" key="2">
    <source>
        <dbReference type="Proteomes" id="UP000624244"/>
    </source>
</evidence>
<dbReference type="InterPro" id="IPR053037">
    <property type="entry name" value="Pericyclase_pydY-like"/>
</dbReference>
<dbReference type="Gene3D" id="2.40.128.20">
    <property type="match status" value="1"/>
</dbReference>
<organism evidence="1 2">
    <name type="scientific">Cochliobolus sativus</name>
    <name type="common">Common root rot and spot blotch fungus</name>
    <name type="synonym">Bipolaris sorokiniana</name>
    <dbReference type="NCBI Taxonomy" id="45130"/>
    <lineage>
        <taxon>Eukaryota</taxon>
        <taxon>Fungi</taxon>
        <taxon>Dikarya</taxon>
        <taxon>Ascomycota</taxon>
        <taxon>Pezizomycotina</taxon>
        <taxon>Dothideomycetes</taxon>
        <taxon>Pleosporomycetidae</taxon>
        <taxon>Pleosporales</taxon>
        <taxon>Pleosporineae</taxon>
        <taxon>Pleosporaceae</taxon>
        <taxon>Bipolaris</taxon>
    </lineage>
</organism>
<dbReference type="InterPro" id="IPR012674">
    <property type="entry name" value="Calycin"/>
</dbReference>
<dbReference type="Proteomes" id="UP000624244">
    <property type="component" value="Unassembled WGS sequence"/>
</dbReference>
<protein>
    <recommendedName>
        <fullName evidence="3">Lipocalin-like domain-containing protein</fullName>
    </recommendedName>
</protein>
<evidence type="ECO:0000313" key="1">
    <source>
        <dbReference type="EMBL" id="KAF5849863.1"/>
    </source>
</evidence>
<dbReference type="PANTHER" id="PTHR38115:SF1">
    <property type="entry name" value="LIPOCALIN-LIKE DOMAIN-CONTAINING PROTEIN"/>
    <property type="match status" value="1"/>
</dbReference>
<gene>
    <name evidence="1" type="ORF">GGP41_005297</name>
</gene>
<comment type="caution">
    <text evidence="1">The sequence shown here is derived from an EMBL/GenBank/DDBJ whole genome shotgun (WGS) entry which is preliminary data.</text>
</comment>
<dbReference type="EMBL" id="WNKQ01000008">
    <property type="protein sequence ID" value="KAF5849863.1"/>
    <property type="molecule type" value="Genomic_DNA"/>
</dbReference>
<dbReference type="AlphaFoldDB" id="A0A8H5ZG75"/>